<name>A0ABM4UIR4_COFAR</name>
<reference evidence="2" key="1">
    <citation type="submission" date="2025-08" db="UniProtKB">
        <authorList>
            <consortium name="RefSeq"/>
        </authorList>
    </citation>
    <scope>IDENTIFICATION</scope>
    <source>
        <tissue evidence="2">Leaves</tissue>
    </source>
</reference>
<dbReference type="RefSeq" id="XP_071907169.1">
    <property type="nucleotide sequence ID" value="XM_072051068.1"/>
</dbReference>
<sequence length="132" mass="14428">MFIVGHRICTRAVQELFGYSGETISCHFNNVLMTIMAISWDVFPPPRPDVPPEFVKILNLSSFSVGLDEQVPFWNKSGFLSQNVRAVCSFSMKFHYVLAGWEGSAPDVQILGSAVTKVAVLGGTIRSSSSLG</sequence>
<evidence type="ECO:0000313" key="1">
    <source>
        <dbReference type="Proteomes" id="UP001652660"/>
    </source>
</evidence>
<organism evidence="1 2">
    <name type="scientific">Coffea arabica</name>
    <name type="common">Arabian coffee</name>
    <dbReference type="NCBI Taxonomy" id="13443"/>
    <lineage>
        <taxon>Eukaryota</taxon>
        <taxon>Viridiplantae</taxon>
        <taxon>Streptophyta</taxon>
        <taxon>Embryophyta</taxon>
        <taxon>Tracheophyta</taxon>
        <taxon>Spermatophyta</taxon>
        <taxon>Magnoliopsida</taxon>
        <taxon>eudicotyledons</taxon>
        <taxon>Gunneridae</taxon>
        <taxon>Pentapetalae</taxon>
        <taxon>asterids</taxon>
        <taxon>lamiids</taxon>
        <taxon>Gentianales</taxon>
        <taxon>Rubiaceae</taxon>
        <taxon>Ixoroideae</taxon>
        <taxon>Gardenieae complex</taxon>
        <taxon>Bertiereae - Coffeeae clade</taxon>
        <taxon>Coffeeae</taxon>
        <taxon>Coffea</taxon>
    </lineage>
</organism>
<gene>
    <name evidence="2" type="primary">LOC113689956</name>
</gene>
<proteinExistence type="predicted"/>
<dbReference type="Proteomes" id="UP001652660">
    <property type="component" value="Chromosome 5c"/>
</dbReference>
<accession>A0ABM4UIR4</accession>
<dbReference type="GeneID" id="113689956"/>
<keyword evidence="1" id="KW-1185">Reference proteome</keyword>
<evidence type="ECO:0000313" key="2">
    <source>
        <dbReference type="RefSeq" id="XP_071907169.1"/>
    </source>
</evidence>
<protein>
    <submittedName>
        <fullName evidence="2">Uncharacterized protein isoform X1</fullName>
    </submittedName>
</protein>